<dbReference type="Pfam" id="PF00049">
    <property type="entry name" value="Insulin"/>
    <property type="match status" value="1"/>
</dbReference>
<dbReference type="InterPro" id="IPR022352">
    <property type="entry name" value="Ins/IGF/rlx"/>
</dbReference>
<reference evidence="9" key="1">
    <citation type="journal article" date="2021" name="Elife">
        <title>Highly contiguous assemblies of 101 drosophilid genomes.</title>
        <authorList>
            <person name="Kim B.Y."/>
            <person name="Wang J.R."/>
            <person name="Miller D.E."/>
            <person name="Barmina O."/>
            <person name="Delaney E."/>
            <person name="Thompson A."/>
            <person name="Comeault A.A."/>
            <person name="Peede D."/>
            <person name="D'Agostino E.R."/>
            <person name="Pelaez J."/>
            <person name="Aguilar J.M."/>
            <person name="Haji D."/>
            <person name="Matsunaga T."/>
            <person name="Armstrong E.E."/>
            <person name="Zych M."/>
            <person name="Ogawa Y."/>
            <person name="Stamenkovic-Radak M."/>
            <person name="Jelic M."/>
            <person name="Veselinovic M.S."/>
            <person name="Tanaskovic M."/>
            <person name="Eric P."/>
            <person name="Gao J.J."/>
            <person name="Katoh T.K."/>
            <person name="Toda M.J."/>
            <person name="Watabe H."/>
            <person name="Watada M."/>
            <person name="Davis J.S."/>
            <person name="Moyle L.C."/>
            <person name="Manoli G."/>
            <person name="Bertolini E."/>
            <person name="Kostal V."/>
            <person name="Hawley R.S."/>
            <person name="Takahashi A."/>
            <person name="Jones C.D."/>
            <person name="Price D.K."/>
            <person name="Whiteman N."/>
            <person name="Kopp A."/>
            <person name="Matute D.R."/>
            <person name="Petrov D.A."/>
        </authorList>
    </citation>
    <scope>NUCLEOTIDE SEQUENCE [LARGE SCALE GENOMIC DNA]</scope>
</reference>
<comment type="similarity">
    <text evidence="1">Belongs to the insulin family.</text>
</comment>
<accession>A0A6P4EL81</accession>
<evidence type="ECO:0000313" key="9">
    <source>
        <dbReference type="Proteomes" id="UP001652680"/>
    </source>
</evidence>
<evidence type="ECO:0000313" key="8">
    <source>
        <dbReference type="EnsemblMetazoa" id="XP_016977339.1"/>
    </source>
</evidence>
<dbReference type="Gene3D" id="1.10.100.10">
    <property type="entry name" value="Insulin-like"/>
    <property type="match status" value="1"/>
</dbReference>
<dbReference type="SMART" id="SM00078">
    <property type="entry name" value="IlGF"/>
    <property type="match status" value="1"/>
</dbReference>
<keyword evidence="9" id="KW-1185">Reference proteome</keyword>
<dbReference type="InterPro" id="IPR036438">
    <property type="entry name" value="Insulin-like_sf"/>
</dbReference>
<evidence type="ECO:0000256" key="6">
    <source>
        <dbReference type="SAM" id="SignalP"/>
    </source>
</evidence>
<dbReference type="InterPro" id="IPR016179">
    <property type="entry name" value="Insulin-like"/>
</dbReference>
<dbReference type="OrthoDB" id="10019596at2759"/>
<dbReference type="RefSeq" id="XP_016977339.1">
    <property type="nucleotide sequence ID" value="XM_017121850.1"/>
</dbReference>
<reference evidence="10" key="2">
    <citation type="submission" date="2025-04" db="UniProtKB">
        <authorList>
            <consortium name="RefSeq"/>
        </authorList>
    </citation>
    <scope>IDENTIFICATION</scope>
</reference>
<dbReference type="EnsemblMetazoa" id="XM_017121850.2">
    <property type="protein sequence ID" value="XP_016977339.1"/>
    <property type="gene ID" value="LOC108043241"/>
</dbReference>
<evidence type="ECO:0000256" key="1">
    <source>
        <dbReference type="ARBA" id="ARBA00009034"/>
    </source>
</evidence>
<keyword evidence="4 6" id="KW-0732">Signal</keyword>
<dbReference type="PRINTS" id="PR00276">
    <property type="entry name" value="INSULINFAMLY"/>
</dbReference>
<dbReference type="AlphaFoldDB" id="A0A6P4EL81"/>
<dbReference type="PANTHER" id="PTHR13647:SF4">
    <property type="entry name" value="INSULIN-LIKE PEPTIDE 1-RELATED"/>
    <property type="match status" value="1"/>
</dbReference>
<dbReference type="SUPFAM" id="SSF56994">
    <property type="entry name" value="Insulin-like"/>
    <property type="match status" value="1"/>
</dbReference>
<feature type="signal peptide" evidence="6">
    <location>
        <begin position="1"/>
        <end position="30"/>
    </location>
</feature>
<name>A0A6P4EL81_DRORH</name>
<evidence type="ECO:0000256" key="4">
    <source>
        <dbReference type="ARBA" id="ARBA00022729"/>
    </source>
</evidence>
<keyword evidence="3" id="KW-0165">Cleavage on pair of basic residues</keyword>
<comment type="subunit">
    <text evidence="2">Heterodimer of a B chain and an A chain linked by two disulfide bonds.</text>
</comment>
<dbReference type="CDD" id="cd04366">
    <property type="entry name" value="IlGF_insulin_bombyxin_like"/>
    <property type="match status" value="1"/>
</dbReference>
<dbReference type="GO" id="GO:0005576">
    <property type="term" value="C:extracellular region"/>
    <property type="evidence" value="ECO:0007669"/>
    <property type="project" value="InterPro"/>
</dbReference>
<sequence length="122" mass="14052">MESDMRRNTDRRILLLGLVLLILMIGSVQANIKLCGDKLPEALSRICVYGFNAMTKRTLDNPMNFNYIDGYNDNLLLARMFGESAGQMLKTRRLREGVFDECCLKSCRMEELMRYCASKPRT</sequence>
<keyword evidence="5" id="KW-1015">Disulfide bond</keyword>
<evidence type="ECO:0000259" key="7">
    <source>
        <dbReference type="SMART" id="SM00078"/>
    </source>
</evidence>
<proteinExistence type="inferred from homology"/>
<gene>
    <name evidence="10" type="primary">LOC108043241</name>
    <name evidence="8" type="synonym">108043241</name>
</gene>
<reference evidence="8" key="3">
    <citation type="submission" date="2025-05" db="UniProtKB">
        <authorList>
            <consortium name="EnsemblMetazoa"/>
        </authorList>
    </citation>
    <scope>IDENTIFICATION</scope>
</reference>
<dbReference type="PANTHER" id="PTHR13647">
    <property type="entry name" value="INSULIN-LIKE PEPTIDE 2-RELATED"/>
    <property type="match status" value="1"/>
</dbReference>
<dbReference type="CTD" id="39151"/>
<feature type="chain" id="PRO_5028154389" evidence="6">
    <location>
        <begin position="31"/>
        <end position="122"/>
    </location>
</feature>
<dbReference type="GeneID" id="108043241"/>
<evidence type="ECO:0000256" key="5">
    <source>
        <dbReference type="ARBA" id="ARBA00023157"/>
    </source>
</evidence>
<evidence type="ECO:0000256" key="3">
    <source>
        <dbReference type="ARBA" id="ARBA00022685"/>
    </source>
</evidence>
<protein>
    <submittedName>
        <fullName evidence="10">Probable insulin-like peptide 3</fullName>
    </submittedName>
</protein>
<organism evidence="10">
    <name type="scientific">Drosophila rhopaloa</name>
    <name type="common">Fruit fly</name>
    <dbReference type="NCBI Taxonomy" id="1041015"/>
    <lineage>
        <taxon>Eukaryota</taxon>
        <taxon>Metazoa</taxon>
        <taxon>Ecdysozoa</taxon>
        <taxon>Arthropoda</taxon>
        <taxon>Hexapoda</taxon>
        <taxon>Insecta</taxon>
        <taxon>Pterygota</taxon>
        <taxon>Neoptera</taxon>
        <taxon>Endopterygota</taxon>
        <taxon>Diptera</taxon>
        <taxon>Brachycera</taxon>
        <taxon>Muscomorpha</taxon>
        <taxon>Ephydroidea</taxon>
        <taxon>Drosophilidae</taxon>
        <taxon>Drosophila</taxon>
        <taxon>Sophophora</taxon>
    </lineage>
</organism>
<feature type="domain" description="Insulin-like" evidence="7">
    <location>
        <begin position="32"/>
        <end position="116"/>
    </location>
</feature>
<dbReference type="Proteomes" id="UP001652680">
    <property type="component" value="Unassembled WGS sequence"/>
</dbReference>
<dbReference type="GO" id="GO:0005179">
    <property type="term" value="F:hormone activity"/>
    <property type="evidence" value="ECO:0007669"/>
    <property type="project" value="InterPro"/>
</dbReference>
<evidence type="ECO:0000313" key="10">
    <source>
        <dbReference type="RefSeq" id="XP_016977339.1"/>
    </source>
</evidence>
<evidence type="ECO:0000256" key="2">
    <source>
        <dbReference type="ARBA" id="ARBA00011207"/>
    </source>
</evidence>